<gene>
    <name evidence="1" type="ORF">C8263_06325</name>
</gene>
<keyword evidence="2" id="KW-1185">Reference proteome</keyword>
<dbReference type="PANTHER" id="PTHR34817">
    <property type="entry name" value="NUCLEOTIDYLTRANSFERASE"/>
    <property type="match status" value="1"/>
</dbReference>
<dbReference type="PANTHER" id="PTHR34817:SF2">
    <property type="entry name" value="NUCLEOTIDYLTRANSFERASE"/>
    <property type="match status" value="1"/>
</dbReference>
<dbReference type="GO" id="GO:0016740">
    <property type="term" value="F:transferase activity"/>
    <property type="evidence" value="ECO:0007669"/>
    <property type="project" value="UniProtKB-KW"/>
</dbReference>
<accession>A0A2T3WAG8</accession>
<proteinExistence type="predicted"/>
<dbReference type="AlphaFoldDB" id="A0A2T3WAG8"/>
<sequence>MSRPLPPGTAVSLHAPQGGLPAGTAGVIVASPRDGSVYGVNFAGRVLNVNRVHLKVTGTDLPPLAPHDLRPYVQYACVMGSRAFGLSTDASDTDLRGFYLPPARRHWGLGEVPPQLEFAAPGAEAVYWEARKFVLLALKANPNVLEVLGSPLPVLVTPVAQALLDIRGAFLSRRIAQTYGEYVRAQFRRLDNEQRTHGEVRLKHAVHLLRLLISGAHALRTGEVLVDVGQHRAALLAVKTGELPWAEAERWREELQRDFGRAAAHTALPDHPDVEAVEAWLVAARRAALDW</sequence>
<organism evidence="1 2">
    <name type="scientific">Deinococcus arcticus</name>
    <dbReference type="NCBI Taxonomy" id="2136176"/>
    <lineage>
        <taxon>Bacteria</taxon>
        <taxon>Thermotogati</taxon>
        <taxon>Deinococcota</taxon>
        <taxon>Deinococci</taxon>
        <taxon>Deinococcales</taxon>
        <taxon>Deinococcaceae</taxon>
        <taxon>Deinococcus</taxon>
    </lineage>
</organism>
<dbReference type="EMBL" id="PYSV01000004">
    <property type="protein sequence ID" value="PTA68901.1"/>
    <property type="molecule type" value="Genomic_DNA"/>
</dbReference>
<protein>
    <submittedName>
        <fullName evidence="1">Nucleotidyltransferase</fullName>
    </submittedName>
</protein>
<dbReference type="InterPro" id="IPR018775">
    <property type="entry name" value="RlaP"/>
</dbReference>
<comment type="caution">
    <text evidence="1">The sequence shown here is derived from an EMBL/GenBank/DDBJ whole genome shotgun (WGS) entry which is preliminary data.</text>
</comment>
<dbReference type="Pfam" id="PF10127">
    <property type="entry name" value="RlaP"/>
    <property type="match status" value="1"/>
</dbReference>
<evidence type="ECO:0000313" key="2">
    <source>
        <dbReference type="Proteomes" id="UP000240317"/>
    </source>
</evidence>
<dbReference type="Proteomes" id="UP000240317">
    <property type="component" value="Unassembled WGS sequence"/>
</dbReference>
<name>A0A2T3WAG8_9DEIO</name>
<reference evidence="1 2" key="1">
    <citation type="submission" date="2018-03" db="EMBL/GenBank/DDBJ databases">
        <title>Draft genome of Deinococcus sp. OD32.</title>
        <authorList>
            <person name="Wang X.-P."/>
            <person name="Du Z.-J."/>
        </authorList>
    </citation>
    <scope>NUCLEOTIDE SEQUENCE [LARGE SCALE GENOMIC DNA]</scope>
    <source>
        <strain evidence="1 2">OD32</strain>
    </source>
</reference>
<dbReference type="RefSeq" id="WP_107137319.1">
    <property type="nucleotide sequence ID" value="NZ_PYSV01000004.1"/>
</dbReference>
<evidence type="ECO:0000313" key="1">
    <source>
        <dbReference type="EMBL" id="PTA68901.1"/>
    </source>
</evidence>
<dbReference type="OrthoDB" id="569183at2"/>
<keyword evidence="1" id="KW-0808">Transferase</keyword>